<dbReference type="REBASE" id="844921">
    <property type="entry name" value="Pra2ORF4966P"/>
</dbReference>
<name>A0AAU8JDP0_9CYAN</name>
<organism evidence="1">
    <name type="scientific">Planktothricoides raciborskii GIHE-MW2</name>
    <dbReference type="NCBI Taxonomy" id="2792601"/>
    <lineage>
        <taxon>Bacteria</taxon>
        <taxon>Bacillati</taxon>
        <taxon>Cyanobacteriota</taxon>
        <taxon>Cyanophyceae</taxon>
        <taxon>Oscillatoriophycideae</taxon>
        <taxon>Oscillatoriales</taxon>
        <taxon>Oscillatoriaceae</taxon>
        <taxon>Planktothricoides</taxon>
    </lineage>
</organism>
<dbReference type="EMBL" id="CP159837">
    <property type="protein sequence ID" value="XCM36223.1"/>
    <property type="molecule type" value="Genomic_DNA"/>
</dbReference>
<reference evidence="1" key="1">
    <citation type="submission" date="2024-07" db="EMBL/GenBank/DDBJ databases">
        <authorList>
            <person name="Kim Y.J."/>
            <person name="Jeong J.Y."/>
        </authorList>
    </citation>
    <scope>NUCLEOTIDE SEQUENCE</scope>
    <source>
        <strain evidence="1">GIHE-MW2</strain>
    </source>
</reference>
<accession>A0AAU8JDP0</accession>
<sequence>MKLPIAEKNIPLWLAEFDLWITPCLADIKDSDRFHQELDIVANILEIIGSATQNFQRLEDCHPEAIAEQFINFINSKTQTEAETHLQAFSAVLFLVTGKSDNNAKCQLPLYLRDVARWDKFPKLRETQNKSQVVLQKIPRVLTAETYMKRVASLRAYPDQQKRLLQEFVNFLLNDDSCISQLWSIGRSYFMLKEFKKERDLLTPLVIFQVRGSVAASGGHEPEKLLRQRLAEWGLRENIDYNTTDVNLTSVNANKKEKKRAYDFVLPYQTPQWTGNWGKRIFIQCQFYAGDSGSVSHKNVDQTKASREYVLKIAPDARFVEYVDGAGYFSSLNGDLKKLLEMPNTGSFFQVRTAAIRLRRELQQLGFLVPLDLEHGIIRCSDRTVTSLYQILLAENYGREEIDRCLQDCIQRGLIRLDNGVLSLIPERRTIARRYFLLDVVAGFGNSLGSTSQKLTGSLMIPGYGSCHSMKLDDLVSKSLNLAPSLRTDWTDPTVFPRDIRWLCDEGLAET</sequence>
<gene>
    <name evidence="1" type="ORF">ABWT76_004967</name>
</gene>
<protein>
    <submittedName>
        <fullName evidence="1">Uncharacterized protein</fullName>
    </submittedName>
</protein>
<proteinExistence type="predicted"/>
<dbReference type="RefSeq" id="WP_354635116.1">
    <property type="nucleotide sequence ID" value="NZ_CP159837.1"/>
</dbReference>
<evidence type="ECO:0000313" key="1">
    <source>
        <dbReference type="EMBL" id="XCM36223.1"/>
    </source>
</evidence>
<dbReference type="AlphaFoldDB" id="A0AAU8JDP0"/>